<evidence type="ECO:0000313" key="2">
    <source>
        <dbReference type="Proteomes" id="UP000235371"/>
    </source>
</evidence>
<dbReference type="AlphaFoldDB" id="A0A2J6SP24"/>
<dbReference type="InParanoid" id="A0A2J6SP24"/>
<organism evidence="1 2">
    <name type="scientific">Hyaloscypha bicolor E</name>
    <dbReference type="NCBI Taxonomy" id="1095630"/>
    <lineage>
        <taxon>Eukaryota</taxon>
        <taxon>Fungi</taxon>
        <taxon>Dikarya</taxon>
        <taxon>Ascomycota</taxon>
        <taxon>Pezizomycotina</taxon>
        <taxon>Leotiomycetes</taxon>
        <taxon>Helotiales</taxon>
        <taxon>Hyaloscyphaceae</taxon>
        <taxon>Hyaloscypha</taxon>
        <taxon>Hyaloscypha bicolor</taxon>
    </lineage>
</organism>
<dbReference type="EMBL" id="KZ613903">
    <property type="protein sequence ID" value="PMD52519.1"/>
    <property type="molecule type" value="Genomic_DNA"/>
</dbReference>
<evidence type="ECO:0000313" key="1">
    <source>
        <dbReference type="EMBL" id="PMD52519.1"/>
    </source>
</evidence>
<sequence>MGAWFLAAPAGVPGEQGSVPAGSFLFELRIPRHWAGSGWAVLRPRCDAHNCTIHFLPSNWRSCPCLCRCLASASPSWRF</sequence>
<gene>
    <name evidence="1" type="ORF">K444DRAFT_619975</name>
</gene>
<reference evidence="1 2" key="1">
    <citation type="submission" date="2016-04" db="EMBL/GenBank/DDBJ databases">
        <title>A degradative enzymes factory behind the ericoid mycorrhizal symbiosis.</title>
        <authorList>
            <consortium name="DOE Joint Genome Institute"/>
            <person name="Martino E."/>
            <person name="Morin E."/>
            <person name="Grelet G."/>
            <person name="Kuo A."/>
            <person name="Kohler A."/>
            <person name="Daghino S."/>
            <person name="Barry K."/>
            <person name="Choi C."/>
            <person name="Cichocki N."/>
            <person name="Clum A."/>
            <person name="Copeland A."/>
            <person name="Hainaut M."/>
            <person name="Haridas S."/>
            <person name="Labutti K."/>
            <person name="Lindquist E."/>
            <person name="Lipzen A."/>
            <person name="Khouja H.-R."/>
            <person name="Murat C."/>
            <person name="Ohm R."/>
            <person name="Olson A."/>
            <person name="Spatafora J."/>
            <person name="Veneault-Fourrey C."/>
            <person name="Henrissat B."/>
            <person name="Grigoriev I."/>
            <person name="Martin F."/>
            <person name="Perotto S."/>
        </authorList>
    </citation>
    <scope>NUCLEOTIDE SEQUENCE [LARGE SCALE GENOMIC DNA]</scope>
    <source>
        <strain evidence="1 2">E</strain>
    </source>
</reference>
<dbReference type="RefSeq" id="XP_024729423.1">
    <property type="nucleotide sequence ID" value="XM_024881618.1"/>
</dbReference>
<name>A0A2J6SP24_9HELO</name>
<dbReference type="Proteomes" id="UP000235371">
    <property type="component" value="Unassembled WGS sequence"/>
</dbReference>
<proteinExistence type="predicted"/>
<protein>
    <submittedName>
        <fullName evidence="1">Uncharacterized protein</fullName>
    </submittedName>
</protein>
<keyword evidence="2" id="KW-1185">Reference proteome</keyword>
<dbReference type="GeneID" id="36589695"/>
<accession>A0A2J6SP24</accession>